<sequence length="50" mass="6066">MSQIMRYGRSNSSNAVWNDGSYKEGEKERDRDRRETERKRERGERTQNSQ</sequence>
<dbReference type="AlphaFoldDB" id="A0A9D4GTJ8"/>
<reference evidence="2" key="1">
    <citation type="journal article" date="2019" name="bioRxiv">
        <title>The Genome of the Zebra Mussel, Dreissena polymorpha: A Resource for Invasive Species Research.</title>
        <authorList>
            <person name="McCartney M.A."/>
            <person name="Auch B."/>
            <person name="Kono T."/>
            <person name="Mallez S."/>
            <person name="Zhang Y."/>
            <person name="Obille A."/>
            <person name="Becker A."/>
            <person name="Abrahante J.E."/>
            <person name="Garbe J."/>
            <person name="Badalamenti J.P."/>
            <person name="Herman A."/>
            <person name="Mangelson H."/>
            <person name="Liachko I."/>
            <person name="Sullivan S."/>
            <person name="Sone E.D."/>
            <person name="Koren S."/>
            <person name="Silverstein K.A.T."/>
            <person name="Beckman K.B."/>
            <person name="Gohl D.M."/>
        </authorList>
    </citation>
    <scope>NUCLEOTIDE SEQUENCE</scope>
    <source>
        <strain evidence="2">Duluth1</strain>
        <tissue evidence="2">Whole animal</tissue>
    </source>
</reference>
<dbReference type="EMBL" id="JAIWYP010000005">
    <property type="protein sequence ID" value="KAH3822728.1"/>
    <property type="molecule type" value="Genomic_DNA"/>
</dbReference>
<feature type="compositionally biased region" description="Polar residues" evidence="1">
    <location>
        <begin position="1"/>
        <end position="16"/>
    </location>
</feature>
<keyword evidence="3" id="KW-1185">Reference proteome</keyword>
<organism evidence="2 3">
    <name type="scientific">Dreissena polymorpha</name>
    <name type="common">Zebra mussel</name>
    <name type="synonym">Mytilus polymorpha</name>
    <dbReference type="NCBI Taxonomy" id="45954"/>
    <lineage>
        <taxon>Eukaryota</taxon>
        <taxon>Metazoa</taxon>
        <taxon>Spiralia</taxon>
        <taxon>Lophotrochozoa</taxon>
        <taxon>Mollusca</taxon>
        <taxon>Bivalvia</taxon>
        <taxon>Autobranchia</taxon>
        <taxon>Heteroconchia</taxon>
        <taxon>Euheterodonta</taxon>
        <taxon>Imparidentia</taxon>
        <taxon>Neoheterodontei</taxon>
        <taxon>Myida</taxon>
        <taxon>Dreissenoidea</taxon>
        <taxon>Dreissenidae</taxon>
        <taxon>Dreissena</taxon>
    </lineage>
</organism>
<reference evidence="2" key="2">
    <citation type="submission" date="2020-11" db="EMBL/GenBank/DDBJ databases">
        <authorList>
            <person name="McCartney M.A."/>
            <person name="Auch B."/>
            <person name="Kono T."/>
            <person name="Mallez S."/>
            <person name="Becker A."/>
            <person name="Gohl D.M."/>
            <person name="Silverstein K.A.T."/>
            <person name="Koren S."/>
            <person name="Bechman K.B."/>
            <person name="Herman A."/>
            <person name="Abrahante J.E."/>
            <person name="Garbe J."/>
        </authorList>
    </citation>
    <scope>NUCLEOTIDE SEQUENCE</scope>
    <source>
        <strain evidence="2">Duluth1</strain>
        <tissue evidence="2">Whole animal</tissue>
    </source>
</reference>
<comment type="caution">
    <text evidence="2">The sequence shown here is derived from an EMBL/GenBank/DDBJ whole genome shotgun (WGS) entry which is preliminary data.</text>
</comment>
<dbReference type="Proteomes" id="UP000828390">
    <property type="component" value="Unassembled WGS sequence"/>
</dbReference>
<evidence type="ECO:0000313" key="3">
    <source>
        <dbReference type="Proteomes" id="UP000828390"/>
    </source>
</evidence>
<feature type="compositionally biased region" description="Basic and acidic residues" evidence="1">
    <location>
        <begin position="21"/>
        <end position="50"/>
    </location>
</feature>
<protein>
    <submittedName>
        <fullName evidence="2">Uncharacterized protein</fullName>
    </submittedName>
</protein>
<feature type="region of interest" description="Disordered" evidence="1">
    <location>
        <begin position="1"/>
        <end position="50"/>
    </location>
</feature>
<name>A0A9D4GTJ8_DREPO</name>
<accession>A0A9D4GTJ8</accession>
<proteinExistence type="predicted"/>
<evidence type="ECO:0000256" key="1">
    <source>
        <dbReference type="SAM" id="MobiDB-lite"/>
    </source>
</evidence>
<gene>
    <name evidence="2" type="ORF">DPMN_124518</name>
</gene>
<evidence type="ECO:0000313" key="2">
    <source>
        <dbReference type="EMBL" id="KAH3822728.1"/>
    </source>
</evidence>